<proteinExistence type="predicted"/>
<name>A0A9X3WAC1_9BACI</name>
<keyword evidence="2" id="KW-1185">Reference proteome</keyword>
<protein>
    <submittedName>
        <fullName evidence="1">Uncharacterized protein</fullName>
    </submittedName>
</protein>
<accession>A0A9X3WAC1</accession>
<evidence type="ECO:0000313" key="2">
    <source>
        <dbReference type="Proteomes" id="UP001145069"/>
    </source>
</evidence>
<dbReference type="RefSeq" id="WP_272444337.1">
    <property type="nucleotide sequence ID" value="NZ_JAMQKC010000001.1"/>
</dbReference>
<dbReference type="EMBL" id="JAMQKC010000001">
    <property type="protein sequence ID" value="MDC3415370.1"/>
    <property type="molecule type" value="Genomic_DNA"/>
</dbReference>
<gene>
    <name evidence="1" type="ORF">NC799_00380</name>
</gene>
<sequence>MGSYFFYSDYVYNHNDWTSKSIQVESCSFTNNIKGDTRVSEMDISNFWVGPGKVYVDVEQPLHNKIDLPRLSNRYIFKGCTLLLCQLPIRSKTVFQQSFSKFKQVLSDLPIDHMIVPKIPLSMISLEHIRFFGRKKVPFILLEIEDVEELKKQKWQWIQQAQSFSNIPITLNWDNIPENLHVKTEKLWNKIVKSFQINTLPDKVLTEPLSRESLRKTGISPYKGEIIPNGYADYNLFDLSKFPLIEEKANFSYHKAIPIITVMNGNVIRTKQSILVEKGEGQYRTVSLPSHFAAM</sequence>
<dbReference type="AlphaFoldDB" id="A0A9X3WAC1"/>
<evidence type="ECO:0000313" key="1">
    <source>
        <dbReference type="EMBL" id="MDC3415370.1"/>
    </source>
</evidence>
<organism evidence="1 2">
    <name type="scientific">Aquibacillus salsiterrae</name>
    <dbReference type="NCBI Taxonomy" id="2950439"/>
    <lineage>
        <taxon>Bacteria</taxon>
        <taxon>Bacillati</taxon>
        <taxon>Bacillota</taxon>
        <taxon>Bacilli</taxon>
        <taxon>Bacillales</taxon>
        <taxon>Bacillaceae</taxon>
        <taxon>Aquibacillus</taxon>
    </lineage>
</organism>
<comment type="caution">
    <text evidence="1">The sequence shown here is derived from an EMBL/GenBank/DDBJ whole genome shotgun (WGS) entry which is preliminary data.</text>
</comment>
<reference evidence="1" key="1">
    <citation type="submission" date="2022-06" db="EMBL/GenBank/DDBJ databases">
        <title>Aquibacillus sp. a new bacterium isolated from soil saline samples.</title>
        <authorList>
            <person name="Galisteo C."/>
            <person name="De La Haba R."/>
            <person name="Sanchez-Porro C."/>
            <person name="Ventosa A."/>
        </authorList>
    </citation>
    <scope>NUCLEOTIDE SEQUENCE</scope>
    <source>
        <strain evidence="1">3ASR75-54</strain>
    </source>
</reference>
<dbReference type="Proteomes" id="UP001145069">
    <property type="component" value="Unassembled WGS sequence"/>
</dbReference>